<dbReference type="InterPro" id="IPR036291">
    <property type="entry name" value="NAD(P)-bd_dom_sf"/>
</dbReference>
<gene>
    <name evidence="2" type="ORF">KK488_14265</name>
</gene>
<dbReference type="InterPro" id="IPR052718">
    <property type="entry name" value="NmrA-type_oxidoreductase"/>
</dbReference>
<accession>A0A9X1IS34</accession>
<feature type="domain" description="NAD(P)-binding" evidence="1">
    <location>
        <begin position="11"/>
        <end position="150"/>
    </location>
</feature>
<evidence type="ECO:0000313" key="3">
    <source>
        <dbReference type="Proteomes" id="UP001138757"/>
    </source>
</evidence>
<protein>
    <submittedName>
        <fullName evidence="2">NAD(P)H-binding protein</fullName>
    </submittedName>
</protein>
<dbReference type="InterPro" id="IPR016040">
    <property type="entry name" value="NAD(P)-bd_dom"/>
</dbReference>
<dbReference type="Pfam" id="PF13460">
    <property type="entry name" value="NAD_binding_10"/>
    <property type="match status" value="1"/>
</dbReference>
<dbReference type="Gene3D" id="3.40.50.720">
    <property type="entry name" value="NAD(P)-binding Rossmann-like Domain"/>
    <property type="match status" value="1"/>
</dbReference>
<evidence type="ECO:0000313" key="2">
    <source>
        <dbReference type="EMBL" id="MBT2188116.1"/>
    </source>
</evidence>
<reference evidence="2" key="1">
    <citation type="submission" date="2021-05" db="EMBL/GenBank/DDBJ databases">
        <title>Genome of Sphingobium sp. strain.</title>
        <authorList>
            <person name="Fan R."/>
        </authorList>
    </citation>
    <scope>NUCLEOTIDE SEQUENCE</scope>
    <source>
        <strain evidence="2">H33</strain>
    </source>
</reference>
<dbReference type="SUPFAM" id="SSF51735">
    <property type="entry name" value="NAD(P)-binding Rossmann-fold domains"/>
    <property type="match status" value="1"/>
</dbReference>
<dbReference type="Gene3D" id="3.90.25.10">
    <property type="entry name" value="UDP-galactose 4-epimerase, domain 1"/>
    <property type="match status" value="1"/>
</dbReference>
<dbReference type="RefSeq" id="WP_214624373.1">
    <property type="nucleotide sequence ID" value="NZ_JAHGAW010000009.1"/>
</dbReference>
<sequence>MSGQGKIVITGASGQYGRAATDMLIAKGLTDQLILITRSPNKLADRAAQGCDVRYGDYDKPETLAAAVQGARKMLLISGTRVGARVVQHKAAIDAAAAAGVAHILYTSFIGIDDPANPAEVRHDHIETENAMRASGMAWTALRDAHYADAMIIMAGPGVMPGGQWFSNAGEGREAMVWRDDCVACAVATLTTDGHENRIYNITGPDLQTFGEVAALIQEITGCPLVHIPVDDEAQYAIFDAMGIPRRPVDDQYVGGIPWNSDDMVTFGRAIREGYLEICTDDVERLTGRKARSVRQMIEENRDMLIAAAKGPTPQPA</sequence>
<dbReference type="EMBL" id="JAHGAW010000009">
    <property type="protein sequence ID" value="MBT2188116.1"/>
    <property type="molecule type" value="Genomic_DNA"/>
</dbReference>
<dbReference type="PANTHER" id="PTHR47129">
    <property type="entry name" value="QUINONE OXIDOREDUCTASE 2"/>
    <property type="match status" value="1"/>
</dbReference>
<evidence type="ECO:0000259" key="1">
    <source>
        <dbReference type="Pfam" id="PF13460"/>
    </source>
</evidence>
<organism evidence="2 3">
    <name type="scientific">Sphingobium nicotianae</name>
    <dbReference type="NCBI Taxonomy" id="2782607"/>
    <lineage>
        <taxon>Bacteria</taxon>
        <taxon>Pseudomonadati</taxon>
        <taxon>Pseudomonadota</taxon>
        <taxon>Alphaproteobacteria</taxon>
        <taxon>Sphingomonadales</taxon>
        <taxon>Sphingomonadaceae</taxon>
        <taxon>Sphingobium</taxon>
    </lineage>
</organism>
<comment type="caution">
    <text evidence="2">The sequence shown here is derived from an EMBL/GenBank/DDBJ whole genome shotgun (WGS) entry which is preliminary data.</text>
</comment>
<keyword evidence="3" id="KW-1185">Reference proteome</keyword>
<proteinExistence type="predicted"/>
<name>A0A9X1IS34_9SPHN</name>
<dbReference type="PANTHER" id="PTHR47129:SF1">
    <property type="entry name" value="NMRA-LIKE DOMAIN-CONTAINING PROTEIN"/>
    <property type="match status" value="1"/>
</dbReference>
<dbReference type="AlphaFoldDB" id="A0A9X1IS34"/>
<dbReference type="Proteomes" id="UP001138757">
    <property type="component" value="Unassembled WGS sequence"/>
</dbReference>